<evidence type="ECO:0000313" key="2">
    <source>
        <dbReference type="EMBL" id="KAK9765511.1"/>
    </source>
</evidence>
<evidence type="ECO:0000256" key="1">
    <source>
        <dbReference type="SAM" id="MobiDB-lite"/>
    </source>
</evidence>
<feature type="region of interest" description="Disordered" evidence="1">
    <location>
        <begin position="1"/>
        <end position="22"/>
    </location>
</feature>
<comment type="caution">
    <text evidence="2">The sequence shown here is derived from an EMBL/GenBank/DDBJ whole genome shotgun (WGS) entry which is preliminary data.</text>
</comment>
<dbReference type="EMBL" id="JASJQH010000259">
    <property type="protein sequence ID" value="KAK9765511.1"/>
    <property type="molecule type" value="Genomic_DNA"/>
</dbReference>
<organism evidence="2 3">
    <name type="scientific">Basidiobolus ranarum</name>
    <dbReference type="NCBI Taxonomy" id="34480"/>
    <lineage>
        <taxon>Eukaryota</taxon>
        <taxon>Fungi</taxon>
        <taxon>Fungi incertae sedis</taxon>
        <taxon>Zoopagomycota</taxon>
        <taxon>Entomophthoromycotina</taxon>
        <taxon>Basidiobolomycetes</taxon>
        <taxon>Basidiobolales</taxon>
        <taxon>Basidiobolaceae</taxon>
        <taxon>Basidiobolus</taxon>
    </lineage>
</organism>
<evidence type="ECO:0000313" key="3">
    <source>
        <dbReference type="Proteomes" id="UP001479436"/>
    </source>
</evidence>
<name>A0ABR2WVJ9_9FUNG</name>
<protein>
    <submittedName>
        <fullName evidence="2">Uncharacterized protein</fullName>
    </submittedName>
</protein>
<proteinExistence type="predicted"/>
<gene>
    <name evidence="2" type="ORF">K7432_006098</name>
</gene>
<reference evidence="2 3" key="1">
    <citation type="submission" date="2023-04" db="EMBL/GenBank/DDBJ databases">
        <title>Genome of Basidiobolus ranarum AG-B5.</title>
        <authorList>
            <person name="Stajich J.E."/>
            <person name="Carter-House D."/>
            <person name="Gryganskyi A."/>
        </authorList>
    </citation>
    <scope>NUCLEOTIDE SEQUENCE [LARGE SCALE GENOMIC DNA]</scope>
    <source>
        <strain evidence="2 3">AG-B5</strain>
    </source>
</reference>
<sequence>MSTGDRQDWVFPSEDGFPLPSNTQRFGDFGKKIYPSGGTGSRYPLDLSRFG</sequence>
<keyword evidence="3" id="KW-1185">Reference proteome</keyword>
<accession>A0ABR2WVJ9</accession>
<dbReference type="Proteomes" id="UP001479436">
    <property type="component" value="Unassembled WGS sequence"/>
</dbReference>